<evidence type="ECO:0000256" key="1">
    <source>
        <dbReference type="SAM" id="Phobius"/>
    </source>
</evidence>
<dbReference type="SUPFAM" id="SSF54523">
    <property type="entry name" value="Pili subunits"/>
    <property type="match status" value="1"/>
</dbReference>
<dbReference type="Proteomes" id="UP000305471">
    <property type="component" value="Unassembled WGS sequence"/>
</dbReference>
<organism evidence="2 3">
    <name type="scientific">Alteromonas portus</name>
    <dbReference type="NCBI Taxonomy" id="2565549"/>
    <lineage>
        <taxon>Bacteria</taxon>
        <taxon>Pseudomonadati</taxon>
        <taxon>Pseudomonadota</taxon>
        <taxon>Gammaproteobacteria</taxon>
        <taxon>Alteromonadales</taxon>
        <taxon>Alteromonadaceae</taxon>
        <taxon>Alteromonas/Salinimonas group</taxon>
        <taxon>Alteromonas</taxon>
    </lineage>
</organism>
<dbReference type="InterPro" id="IPR012902">
    <property type="entry name" value="N_methyl_site"/>
</dbReference>
<protein>
    <submittedName>
        <fullName evidence="2">Prepilin-type N-terminal cleavage/methylation domain-containing protein</fullName>
    </submittedName>
</protein>
<feature type="transmembrane region" description="Helical" evidence="1">
    <location>
        <begin position="13"/>
        <end position="36"/>
    </location>
</feature>
<dbReference type="AlphaFoldDB" id="A0A4U0ZG75"/>
<reference evidence="2 3" key="1">
    <citation type="submission" date="2019-04" db="EMBL/GenBank/DDBJ databases">
        <title>Alteromonas portus sp. nov., an alginate lyase-excreting marine bacterium.</title>
        <authorList>
            <person name="Huang H."/>
            <person name="Mo K."/>
            <person name="Bao S."/>
        </authorList>
    </citation>
    <scope>NUCLEOTIDE SEQUENCE [LARGE SCALE GENOMIC DNA]</scope>
    <source>
        <strain evidence="2 3">HB161718</strain>
    </source>
</reference>
<dbReference type="EMBL" id="SWCO01000006">
    <property type="protein sequence ID" value="TKB02945.1"/>
    <property type="molecule type" value="Genomic_DNA"/>
</dbReference>
<dbReference type="OrthoDB" id="6332295at2"/>
<evidence type="ECO:0000313" key="2">
    <source>
        <dbReference type="EMBL" id="TKB02945.1"/>
    </source>
</evidence>
<name>A0A4U0ZG75_9ALTE</name>
<sequence>MEGNNNVIDGHRAIIGFTLVEALVVLAIIGILSVAATTAITSSWHLSQVNHAKAYLISIQTMQSRSWIESGAYLPLSALPQANIENVNISQTMSNNGEYEMAATLLFKEQHDSCRIIKISDSALSPRECW</sequence>
<keyword evidence="1" id="KW-1133">Transmembrane helix</keyword>
<dbReference type="Pfam" id="PF07963">
    <property type="entry name" value="N_methyl"/>
    <property type="match status" value="1"/>
</dbReference>
<gene>
    <name evidence="2" type="ORF">E5672_11365</name>
</gene>
<keyword evidence="1" id="KW-0812">Transmembrane</keyword>
<accession>A0A4U0ZG75</accession>
<keyword evidence="1" id="KW-0472">Membrane</keyword>
<proteinExistence type="predicted"/>
<keyword evidence="3" id="KW-1185">Reference proteome</keyword>
<comment type="caution">
    <text evidence="2">The sequence shown here is derived from an EMBL/GenBank/DDBJ whole genome shotgun (WGS) entry which is preliminary data.</text>
</comment>
<dbReference type="InterPro" id="IPR045584">
    <property type="entry name" value="Pilin-like"/>
</dbReference>
<dbReference type="RefSeq" id="WP_136782307.1">
    <property type="nucleotide sequence ID" value="NZ_SWCO01000006.1"/>
</dbReference>
<dbReference type="Gene3D" id="3.30.700.10">
    <property type="entry name" value="Glycoprotein, Type 4 Pilin"/>
    <property type="match status" value="1"/>
</dbReference>
<dbReference type="NCBIfam" id="TIGR02532">
    <property type="entry name" value="IV_pilin_GFxxxE"/>
    <property type="match status" value="1"/>
</dbReference>
<evidence type="ECO:0000313" key="3">
    <source>
        <dbReference type="Proteomes" id="UP000305471"/>
    </source>
</evidence>